<dbReference type="AlphaFoldDB" id="A0A317JQL8"/>
<reference evidence="1 2" key="1">
    <citation type="submission" date="2018-02" db="EMBL/GenBank/DDBJ databases">
        <title>Genomic Reconstructions from Amazon Rainforest and Pasture Soil Reveal Novel Insights into the Physiology of Candidate Phyla in Tropical Sites.</title>
        <authorList>
            <person name="Kroeger M.E."/>
            <person name="Delmont T."/>
            <person name="Eren A.M."/>
            <person name="Guo J."/>
            <person name="Meyer K.M."/>
            <person name="Khan K."/>
            <person name="Rodrigues J.L.M."/>
            <person name="Bohannan B.J.M."/>
            <person name="Tringe S."/>
            <person name="Borges C.D."/>
            <person name="Tiedje J."/>
            <person name="Tsai S.M."/>
            <person name="Nusslein K."/>
        </authorList>
    </citation>
    <scope>NUCLEOTIDE SEQUENCE [LARGE SCALE GENOMIC DNA]</scope>
    <source>
        <strain evidence="1">Amazon FNV 2010 28 9</strain>
    </source>
</reference>
<sequence>MPTPTDLHTRLSSQAQQANQQLQSRFPNAHKKLQELGFSLKDLRRHSANILSAAAIAGGVLATAPIIQHVVHPTQIQEKLSTDQLTDIMKTELSNILPQKIGPLSPPTEDRISDLVNQTLGINVTANLDGNHLITTYGYIGQEQHLPRYPGDTVSQHDALQKEGITAGLGGFGYFAPSKSEMTEEAYLEEKYYVAVPIMYLPNWSGNVKKIVSFYKFRKMLVINPKNGKSIIADIADAGPAGWTGKSFGGSPELMQYLNMKDGKQKGPVVMLFIDESNQKIALGPVEQAQPRYIAKK</sequence>
<evidence type="ECO:0000313" key="1">
    <source>
        <dbReference type="EMBL" id="PWU23733.1"/>
    </source>
</evidence>
<name>A0A317JQL8_9BACT</name>
<dbReference type="EMBL" id="PSRQ01000023">
    <property type="protein sequence ID" value="PWU23733.1"/>
    <property type="molecule type" value="Genomic_DNA"/>
</dbReference>
<comment type="caution">
    <text evidence="1">The sequence shown here is derived from an EMBL/GenBank/DDBJ whole genome shotgun (WGS) entry which is preliminary data.</text>
</comment>
<accession>A0A317JQL8</accession>
<organism evidence="1 2">
    <name type="scientific">Candidatus Cerribacteria bacterium 'Amazon FNV 2010 28 9'</name>
    <dbReference type="NCBI Taxonomy" id="2081795"/>
    <lineage>
        <taxon>Bacteria</taxon>
        <taxon>Candidatus Cerribacteria</taxon>
    </lineage>
</organism>
<evidence type="ECO:0000313" key="2">
    <source>
        <dbReference type="Proteomes" id="UP000246104"/>
    </source>
</evidence>
<gene>
    <name evidence="1" type="ORF">C5B42_01750</name>
</gene>
<proteinExistence type="predicted"/>
<protein>
    <submittedName>
        <fullName evidence="1">Uncharacterized protein</fullName>
    </submittedName>
</protein>
<dbReference type="Proteomes" id="UP000246104">
    <property type="component" value="Unassembled WGS sequence"/>
</dbReference>